<feature type="domain" description="Helicase HerA-like C-terminal" evidence="2">
    <location>
        <begin position="13"/>
        <end position="510"/>
    </location>
</feature>
<dbReference type="PANTHER" id="PTHR30121:SF6">
    <property type="entry name" value="SLR6007 PROTEIN"/>
    <property type="match status" value="1"/>
</dbReference>
<dbReference type="Pfam" id="PF05872">
    <property type="entry name" value="HerA_C"/>
    <property type="match status" value="1"/>
</dbReference>
<proteinExistence type="predicted"/>
<feature type="region of interest" description="Disordered" evidence="1">
    <location>
        <begin position="404"/>
        <end position="489"/>
    </location>
</feature>
<dbReference type="AlphaFoldDB" id="E3HZY8"/>
<dbReference type="Gene3D" id="3.40.50.300">
    <property type="entry name" value="P-loop containing nucleotide triphosphate hydrolases"/>
    <property type="match status" value="2"/>
</dbReference>
<accession>E3HZY8</accession>
<organism evidence="3 4">
    <name type="scientific">Rhodomicrobium vannielii (strain ATCC 17100 / DSM 162 / LMG 4299 / NCIMB 10020 / ATH 3.1.1)</name>
    <dbReference type="NCBI Taxonomy" id="648757"/>
    <lineage>
        <taxon>Bacteria</taxon>
        <taxon>Pseudomonadati</taxon>
        <taxon>Pseudomonadota</taxon>
        <taxon>Alphaproteobacteria</taxon>
        <taxon>Hyphomicrobiales</taxon>
        <taxon>Hyphomicrobiaceae</taxon>
        <taxon>Rhodomicrobium</taxon>
    </lineage>
</organism>
<reference evidence="4" key="1">
    <citation type="journal article" date="2011" name="J. Bacteriol.">
        <title>Genome sequences of eight morphologically diverse alphaproteobacteria.</title>
        <authorList>
            <consortium name="US DOE Joint Genome Institute"/>
            <person name="Brown P.J."/>
            <person name="Kysela D.T."/>
            <person name="Buechlein A."/>
            <person name="Hemmerich C."/>
            <person name="Brun Y.V."/>
        </authorList>
    </citation>
    <scope>NUCLEOTIDE SEQUENCE [LARGE SCALE GENOMIC DNA]</scope>
    <source>
        <strain evidence="4">ATCC 17100 / ATH 3.1.1 / DSM 162 / LMG 4299</strain>
    </source>
</reference>
<evidence type="ECO:0000259" key="2">
    <source>
        <dbReference type="Pfam" id="PF05872"/>
    </source>
</evidence>
<dbReference type="PANTHER" id="PTHR30121">
    <property type="entry name" value="UNCHARACTERIZED PROTEIN YJGR-RELATED"/>
    <property type="match status" value="1"/>
</dbReference>
<evidence type="ECO:0000256" key="1">
    <source>
        <dbReference type="SAM" id="MobiDB-lite"/>
    </source>
</evidence>
<sequence>MSEDTDTGIFAGKSVKPEYLNFKFANRHGLITGATGTGKTVTLQILAEGFSRAGVPVFAADIKGDLSGIAAAGEPKPFLEKRAKEIDLDNYTFEAFPTIFWDLFGEQGTPIRASIGSLGPMLLSRLMELNETQEGVLTIAFRLASDEGLPLNDLSDLRSVIALVSERAQELSQQYGNVSKTSVGAIQRRLLVLDEQKAELFFGKPQLDIEDFMRKAPDGRGFISVLAADKLMSTPRLYSTFLLWLMTELFNKLPEVGDIAKPKLVFFFDEAHLLFNEAPKALLERIEQVTRLIRSKGVGVYYITQNPLDVPDRVSSQLGNRVQHGLRAFSPREQKAVRAAAETFRANPAFNAEKAILELGTGEALVSFLEGKGEPSIVQRTLIRPPSSRLGPVTPEERKAVIEASPIAGKYDEEETSVAPANGRMRRGTDARAGQARKDDDYEWAGEFRIPKKPGSPDEPLPREDDPEPEPQPKGRGRGGGYSRQTYGEAFGKSLLRSLGSAAGRILERVLRPK</sequence>
<dbReference type="Proteomes" id="UP000001399">
    <property type="component" value="Chromosome"/>
</dbReference>
<dbReference type="RefSeq" id="WP_013418343.1">
    <property type="nucleotide sequence ID" value="NC_014664.1"/>
</dbReference>
<evidence type="ECO:0000313" key="3">
    <source>
        <dbReference type="EMBL" id="ADP69939.1"/>
    </source>
</evidence>
<keyword evidence="4" id="KW-1185">Reference proteome</keyword>
<dbReference type="STRING" id="648757.Rvan_0662"/>
<protein>
    <recommendedName>
        <fullName evidence="2">Helicase HerA-like C-terminal domain-containing protein</fullName>
    </recommendedName>
</protein>
<gene>
    <name evidence="3" type="ordered locus">Rvan_0662</name>
</gene>
<dbReference type="eggNOG" id="COG0433">
    <property type="taxonomic scope" value="Bacteria"/>
</dbReference>
<dbReference type="InterPro" id="IPR051162">
    <property type="entry name" value="T4SS_component"/>
</dbReference>
<dbReference type="EMBL" id="CP002292">
    <property type="protein sequence ID" value="ADP69939.1"/>
    <property type="molecule type" value="Genomic_DNA"/>
</dbReference>
<dbReference type="SUPFAM" id="SSF52540">
    <property type="entry name" value="P-loop containing nucleoside triphosphate hydrolases"/>
    <property type="match status" value="1"/>
</dbReference>
<name>E3HZY8_RHOVT</name>
<evidence type="ECO:0000313" key="4">
    <source>
        <dbReference type="Proteomes" id="UP000001399"/>
    </source>
</evidence>
<dbReference type="InterPro" id="IPR033186">
    <property type="entry name" value="HerA_C"/>
</dbReference>
<dbReference type="InterPro" id="IPR027417">
    <property type="entry name" value="P-loop_NTPase"/>
</dbReference>
<dbReference type="OrthoDB" id="9758751at2"/>
<dbReference type="HOGENOM" id="CLU_028164_1_1_5"/>
<dbReference type="KEGG" id="rva:Rvan_0662"/>